<protein>
    <submittedName>
        <fullName evidence="2">PepSY-associated TM helix domain-containing protein</fullName>
    </submittedName>
</protein>
<sequence length="471" mass="50484">MTDHLQAQAPHGAERARSGADLKAFITRLHFYIGLCVGPFLLVAALTGTLYALTPQLEDALYASALHTESRGPAQSLAAQAAAGRAVAGPGATLFAVRPATSEGRTTRVMFSAPDLGVSESRAIFVDPVILRVTGDEVVYGTSGTLPLRTTLDRLHRDLLLGEPGRVYSELAASWLWVVTLGGVLLWWWRRQSRARLGLSSARRLHGLIGLWLSVGVLFLSATGLTWSRWAGDNIDAVRSAFGLVTPSVQIQLDGAPAQAMAGEHVHDGMETAPATATPVDPVALLDPVLAAARAAGIDAANVEIRPARKPDQAWVAREIDRGWPTQVDTVAVDPRSLAATSAARFADFPLVAKLIQWGIAAHMGILFGPVNQVLVAMLGIFLMVTTVLGYAIWWRRRPAPGALPRTLTQSWTPLPLGQKAMFGALALVFGWALPVLGASLALFFAIDAARWAWTSRRRRSAPPRAVPDRT</sequence>
<feature type="transmembrane region" description="Helical" evidence="1">
    <location>
        <begin position="167"/>
        <end position="189"/>
    </location>
</feature>
<keyword evidence="1" id="KW-1133">Transmembrane helix</keyword>
<evidence type="ECO:0000313" key="3">
    <source>
        <dbReference type="Proteomes" id="UP001274321"/>
    </source>
</evidence>
<dbReference type="InterPro" id="IPR005625">
    <property type="entry name" value="PepSY-ass_TM"/>
</dbReference>
<dbReference type="Proteomes" id="UP001274321">
    <property type="component" value="Unassembled WGS sequence"/>
</dbReference>
<reference evidence="2 3" key="1">
    <citation type="submission" date="2023-11" db="EMBL/GenBank/DDBJ databases">
        <authorList>
            <person name="Bao R."/>
        </authorList>
    </citation>
    <scope>NUCLEOTIDE SEQUENCE [LARGE SCALE GENOMIC DNA]</scope>
    <source>
        <strain evidence="2 3">PJ23</strain>
    </source>
</reference>
<comment type="caution">
    <text evidence="2">The sequence shown here is derived from an EMBL/GenBank/DDBJ whole genome shotgun (WGS) entry which is preliminary data.</text>
</comment>
<organism evidence="2 3">
    <name type="scientific">Terrihabitans rhizophilus</name>
    <dbReference type="NCBI Taxonomy" id="3092662"/>
    <lineage>
        <taxon>Bacteria</taxon>
        <taxon>Pseudomonadati</taxon>
        <taxon>Pseudomonadota</taxon>
        <taxon>Alphaproteobacteria</taxon>
        <taxon>Hyphomicrobiales</taxon>
        <taxon>Terrihabitans</taxon>
    </lineage>
</organism>
<keyword evidence="1" id="KW-0472">Membrane</keyword>
<gene>
    <name evidence="2" type="ORF">SCD90_16380</name>
</gene>
<feature type="transmembrane region" description="Helical" evidence="1">
    <location>
        <begin position="31"/>
        <end position="53"/>
    </location>
</feature>
<feature type="transmembrane region" description="Helical" evidence="1">
    <location>
        <begin position="209"/>
        <end position="227"/>
    </location>
</feature>
<accession>A0ABU4RU59</accession>
<dbReference type="RefSeq" id="WP_319845785.1">
    <property type="nucleotide sequence ID" value="NZ_JAXAFJ010000015.1"/>
</dbReference>
<dbReference type="PANTHER" id="PTHR34219">
    <property type="entry name" value="IRON-REGULATED INNER MEMBRANE PROTEIN-RELATED"/>
    <property type="match status" value="1"/>
</dbReference>
<dbReference type="PANTHER" id="PTHR34219:SF1">
    <property type="entry name" value="PEPSY DOMAIN-CONTAINING PROTEIN"/>
    <property type="match status" value="1"/>
</dbReference>
<feature type="transmembrane region" description="Helical" evidence="1">
    <location>
        <begin position="374"/>
        <end position="394"/>
    </location>
</feature>
<evidence type="ECO:0000313" key="2">
    <source>
        <dbReference type="EMBL" id="MDX6807639.1"/>
    </source>
</evidence>
<dbReference type="EMBL" id="JAXAFJ010000015">
    <property type="protein sequence ID" value="MDX6807639.1"/>
    <property type="molecule type" value="Genomic_DNA"/>
</dbReference>
<name>A0ABU4RU59_9HYPH</name>
<keyword evidence="1" id="KW-0812">Transmembrane</keyword>
<dbReference type="Pfam" id="PF03929">
    <property type="entry name" value="PepSY_TM"/>
    <property type="match status" value="1"/>
</dbReference>
<evidence type="ECO:0000256" key="1">
    <source>
        <dbReference type="SAM" id="Phobius"/>
    </source>
</evidence>
<keyword evidence="3" id="KW-1185">Reference proteome</keyword>
<proteinExistence type="predicted"/>
<feature type="transmembrane region" description="Helical" evidence="1">
    <location>
        <begin position="421"/>
        <end position="450"/>
    </location>
</feature>